<dbReference type="InterPro" id="IPR036291">
    <property type="entry name" value="NAD(P)-bd_dom_sf"/>
</dbReference>
<dbReference type="Proteomes" id="UP000654304">
    <property type="component" value="Unassembled WGS sequence"/>
</dbReference>
<dbReference type="SUPFAM" id="SSF51735">
    <property type="entry name" value="NAD(P)-binding Rossmann-fold domains"/>
    <property type="match status" value="1"/>
</dbReference>
<evidence type="ECO:0000313" key="2">
    <source>
        <dbReference type="EMBL" id="MBC3932420.1"/>
    </source>
</evidence>
<dbReference type="RefSeq" id="WP_186904083.1">
    <property type="nucleotide sequence ID" value="NZ_JACOGD010000006.1"/>
</dbReference>
<dbReference type="SMART" id="SM00881">
    <property type="entry name" value="CoA_binding"/>
    <property type="match status" value="1"/>
</dbReference>
<dbReference type="Pfam" id="PF13380">
    <property type="entry name" value="CoA_binding_2"/>
    <property type="match status" value="1"/>
</dbReference>
<organism evidence="2 3">
    <name type="scientific">Undibacterium curvum</name>
    <dbReference type="NCBI Taxonomy" id="2762294"/>
    <lineage>
        <taxon>Bacteria</taxon>
        <taxon>Pseudomonadati</taxon>
        <taxon>Pseudomonadota</taxon>
        <taxon>Betaproteobacteria</taxon>
        <taxon>Burkholderiales</taxon>
        <taxon>Oxalobacteraceae</taxon>
        <taxon>Undibacterium</taxon>
    </lineage>
</organism>
<sequence>MPTDTTSSDAITACLAHSRTIAVPGFSANPERPSHQVAAYMQQHGYRIVPVNPGLAGQTLLGELVYPDLLTAGQAHTIDIVDCFRQASYMPELAQQAIQIAARCLWMQSGIIHPQAAATARAAGLLVVMDLCLKIEHRKRFSQL</sequence>
<proteinExistence type="predicted"/>
<gene>
    <name evidence="2" type="ORF">H8K43_12095</name>
</gene>
<comment type="caution">
    <text evidence="2">The sequence shown here is derived from an EMBL/GenBank/DDBJ whole genome shotgun (WGS) entry which is preliminary data.</text>
</comment>
<dbReference type="EMBL" id="JACOGD010000006">
    <property type="protein sequence ID" value="MBC3932420.1"/>
    <property type="molecule type" value="Genomic_DNA"/>
</dbReference>
<dbReference type="Gene3D" id="3.40.50.720">
    <property type="entry name" value="NAD(P)-binding Rossmann-like Domain"/>
    <property type="match status" value="1"/>
</dbReference>
<evidence type="ECO:0000259" key="1">
    <source>
        <dbReference type="SMART" id="SM00881"/>
    </source>
</evidence>
<feature type="domain" description="CoA-binding" evidence="1">
    <location>
        <begin position="15"/>
        <end position="111"/>
    </location>
</feature>
<keyword evidence="3" id="KW-1185">Reference proteome</keyword>
<evidence type="ECO:0000313" key="3">
    <source>
        <dbReference type="Proteomes" id="UP000654304"/>
    </source>
</evidence>
<dbReference type="InterPro" id="IPR003781">
    <property type="entry name" value="CoA-bd"/>
</dbReference>
<accession>A0ABR7A693</accession>
<reference evidence="2 3" key="1">
    <citation type="submission" date="2020-08" db="EMBL/GenBank/DDBJ databases">
        <title>Novel species isolated from subtropical streams in China.</title>
        <authorList>
            <person name="Lu H."/>
        </authorList>
    </citation>
    <scope>NUCLEOTIDE SEQUENCE [LARGE SCALE GENOMIC DNA]</scope>
    <source>
        <strain evidence="2 3">CY22W</strain>
    </source>
</reference>
<name>A0ABR7A693_9BURK</name>
<dbReference type="PANTHER" id="PTHR33303">
    <property type="entry name" value="CYTOPLASMIC PROTEIN-RELATED"/>
    <property type="match status" value="1"/>
</dbReference>
<protein>
    <submittedName>
        <fullName evidence="2">CoA-binding protein</fullName>
    </submittedName>
</protein>
<dbReference type="PANTHER" id="PTHR33303:SF2">
    <property type="entry name" value="COA-BINDING DOMAIN-CONTAINING PROTEIN"/>
    <property type="match status" value="1"/>
</dbReference>